<gene>
    <name evidence="6" type="ORF">AAG570_003952</name>
</gene>
<dbReference type="EMBL" id="JBFDAA010000015">
    <property type="protein sequence ID" value="KAL1117637.1"/>
    <property type="molecule type" value="Genomic_DNA"/>
</dbReference>
<comment type="subcellular location">
    <subcellularLocation>
        <location evidence="1">Secreted</location>
    </subcellularLocation>
</comment>
<dbReference type="Proteomes" id="UP001558652">
    <property type="component" value="Unassembled WGS sequence"/>
</dbReference>
<dbReference type="PRINTS" id="PR00821">
    <property type="entry name" value="TAGLIPASE"/>
</dbReference>
<evidence type="ECO:0000256" key="3">
    <source>
        <dbReference type="ARBA" id="ARBA00022525"/>
    </source>
</evidence>
<dbReference type="InterPro" id="IPR029058">
    <property type="entry name" value="AB_hydrolase_fold"/>
</dbReference>
<proteinExistence type="inferred from homology"/>
<name>A0ABD0Y2E0_9HEMI</name>
<evidence type="ECO:0000256" key="4">
    <source>
        <dbReference type="RuleBase" id="RU004262"/>
    </source>
</evidence>
<dbReference type="InterPro" id="IPR013818">
    <property type="entry name" value="Lipase"/>
</dbReference>
<dbReference type="PANTHER" id="PTHR11610">
    <property type="entry name" value="LIPASE"/>
    <property type="match status" value="1"/>
</dbReference>
<dbReference type="AlphaFoldDB" id="A0ABD0Y2E0"/>
<reference evidence="6 7" key="1">
    <citation type="submission" date="2024-07" db="EMBL/GenBank/DDBJ databases">
        <title>Chromosome-level genome assembly of the water stick insect Ranatra chinensis (Heteroptera: Nepidae).</title>
        <authorList>
            <person name="Liu X."/>
        </authorList>
    </citation>
    <scope>NUCLEOTIDE SEQUENCE [LARGE SCALE GENOMIC DNA]</scope>
    <source>
        <strain evidence="6">Cailab_2021Rc</strain>
        <tissue evidence="6">Muscle</tissue>
    </source>
</reference>
<feature type="domain" description="Reverse transcriptase" evidence="5">
    <location>
        <begin position="1"/>
        <end position="129"/>
    </location>
</feature>
<dbReference type="GO" id="GO:0005576">
    <property type="term" value="C:extracellular region"/>
    <property type="evidence" value="ECO:0007669"/>
    <property type="project" value="UniProtKB-SubCell"/>
</dbReference>
<evidence type="ECO:0000256" key="2">
    <source>
        <dbReference type="ARBA" id="ARBA00010701"/>
    </source>
</evidence>
<evidence type="ECO:0000313" key="7">
    <source>
        <dbReference type="Proteomes" id="UP001558652"/>
    </source>
</evidence>
<keyword evidence="7" id="KW-1185">Reference proteome</keyword>
<evidence type="ECO:0000259" key="5">
    <source>
        <dbReference type="PROSITE" id="PS50878"/>
    </source>
</evidence>
<dbReference type="SUPFAM" id="SSF53474">
    <property type="entry name" value="alpha/beta-Hydrolases"/>
    <property type="match status" value="1"/>
</dbReference>
<dbReference type="InterPro" id="IPR000477">
    <property type="entry name" value="RT_dom"/>
</dbReference>
<feature type="non-terminal residue" evidence="6">
    <location>
        <position position="1"/>
    </location>
</feature>
<evidence type="ECO:0000313" key="6">
    <source>
        <dbReference type="EMBL" id="KAL1117637.1"/>
    </source>
</evidence>
<organism evidence="6 7">
    <name type="scientific">Ranatra chinensis</name>
    <dbReference type="NCBI Taxonomy" id="642074"/>
    <lineage>
        <taxon>Eukaryota</taxon>
        <taxon>Metazoa</taxon>
        <taxon>Ecdysozoa</taxon>
        <taxon>Arthropoda</taxon>
        <taxon>Hexapoda</taxon>
        <taxon>Insecta</taxon>
        <taxon>Pterygota</taxon>
        <taxon>Neoptera</taxon>
        <taxon>Paraneoptera</taxon>
        <taxon>Hemiptera</taxon>
        <taxon>Heteroptera</taxon>
        <taxon>Panheteroptera</taxon>
        <taxon>Nepomorpha</taxon>
        <taxon>Nepidae</taxon>
        <taxon>Ranatrinae</taxon>
        <taxon>Ranatra</taxon>
    </lineage>
</organism>
<dbReference type="PROSITE" id="PS50878">
    <property type="entry name" value="RT_POL"/>
    <property type="match status" value="1"/>
</dbReference>
<dbReference type="InterPro" id="IPR000734">
    <property type="entry name" value="TAG_lipase"/>
</dbReference>
<evidence type="ECO:0000256" key="1">
    <source>
        <dbReference type="ARBA" id="ARBA00004613"/>
    </source>
</evidence>
<dbReference type="Pfam" id="PF00151">
    <property type="entry name" value="Lipase"/>
    <property type="match status" value="1"/>
</dbReference>
<comment type="similarity">
    <text evidence="2 4">Belongs to the AB hydrolase superfamily. Lipase family.</text>
</comment>
<protein>
    <recommendedName>
        <fullName evidence="5">Reverse transcriptase domain-containing protein</fullName>
    </recommendedName>
</protein>
<keyword evidence="3" id="KW-0964">Secreted</keyword>
<sequence length="129" mass="13841">NVFGEAYTDTGLYNVICVDWSRVANKSYPVARWDMPKVGGEVASFLDKLAEAGIEPGKTHVVAHSLGAHVAGTAGLGVRTKIARITGRHRTHFKQVPQGSILSPLLYSVYTTDIPQHPATLLASFAAIL</sequence>
<comment type="caution">
    <text evidence="6">The sequence shown here is derived from an EMBL/GenBank/DDBJ whole genome shotgun (WGS) entry which is preliminary data.</text>
</comment>
<dbReference type="Gene3D" id="3.40.50.1820">
    <property type="entry name" value="alpha/beta hydrolase"/>
    <property type="match status" value="1"/>
</dbReference>
<accession>A0ABD0Y2E0</accession>